<sequence>MTRGIEDAEGRGAALEVNPVGTRVEIRAAAPSGGVSLICNPDRARELAAALARAADEADGAGSAQPVTLKARELRRGDVRDGDRGMTVDGVRADGATVHVTWKSAAGRNWTQGYDAEAEITLRRRARNAD</sequence>
<reference evidence="2" key="1">
    <citation type="journal article" date="2019" name="Int. J. Syst. Evol. Microbiol.">
        <title>The Global Catalogue of Microorganisms (GCM) 10K type strain sequencing project: providing services to taxonomists for standard genome sequencing and annotation.</title>
        <authorList>
            <consortium name="The Broad Institute Genomics Platform"/>
            <consortium name="The Broad Institute Genome Sequencing Center for Infectious Disease"/>
            <person name="Wu L."/>
            <person name="Ma J."/>
        </authorList>
    </citation>
    <scope>NUCLEOTIDE SEQUENCE [LARGE SCALE GENOMIC DNA]</scope>
    <source>
        <strain evidence="2">JCM 4376</strain>
    </source>
</reference>
<protein>
    <submittedName>
        <fullName evidence="1">Uncharacterized protein</fullName>
    </submittedName>
</protein>
<evidence type="ECO:0000313" key="1">
    <source>
        <dbReference type="EMBL" id="GGV86128.1"/>
    </source>
</evidence>
<comment type="caution">
    <text evidence="1">The sequence shown here is derived from an EMBL/GenBank/DDBJ whole genome shotgun (WGS) entry which is preliminary data.</text>
</comment>
<keyword evidence="2" id="KW-1185">Reference proteome</keyword>
<accession>A0ABQ2W131</accession>
<proteinExistence type="predicted"/>
<dbReference type="RefSeq" id="WP_189544553.1">
    <property type="nucleotide sequence ID" value="NZ_BMTF01000010.1"/>
</dbReference>
<dbReference type="EMBL" id="BMTF01000010">
    <property type="protein sequence ID" value="GGV86128.1"/>
    <property type="molecule type" value="Genomic_DNA"/>
</dbReference>
<evidence type="ECO:0000313" key="2">
    <source>
        <dbReference type="Proteomes" id="UP000660675"/>
    </source>
</evidence>
<organism evidence="1 2">
    <name type="scientific">Streptomyces gelaticus</name>
    <dbReference type="NCBI Taxonomy" id="285446"/>
    <lineage>
        <taxon>Bacteria</taxon>
        <taxon>Bacillati</taxon>
        <taxon>Actinomycetota</taxon>
        <taxon>Actinomycetes</taxon>
        <taxon>Kitasatosporales</taxon>
        <taxon>Streptomycetaceae</taxon>
        <taxon>Streptomyces</taxon>
    </lineage>
</organism>
<gene>
    <name evidence="1" type="ORF">GCM10015535_33740</name>
</gene>
<name>A0ABQ2W131_9ACTN</name>
<dbReference type="Proteomes" id="UP000660675">
    <property type="component" value="Unassembled WGS sequence"/>
</dbReference>